<dbReference type="EMBL" id="JQAT01000002">
    <property type="protein sequence ID" value="KRN28820.1"/>
    <property type="molecule type" value="Genomic_DNA"/>
</dbReference>
<dbReference type="Proteomes" id="UP000051751">
    <property type="component" value="Unassembled WGS sequence"/>
</dbReference>
<evidence type="ECO:0000313" key="3">
    <source>
        <dbReference type="EMBL" id="KRN32770.1"/>
    </source>
</evidence>
<evidence type="ECO:0000313" key="2">
    <source>
        <dbReference type="EMBL" id="KRN28820.1"/>
    </source>
</evidence>
<feature type="transmembrane region" description="Helical" evidence="1">
    <location>
        <begin position="13"/>
        <end position="35"/>
    </location>
</feature>
<proteinExistence type="predicted"/>
<name>A0A0R2FVE5_9LACO</name>
<accession>A0A0R2FVE5</accession>
<dbReference type="PATRIC" id="fig|81857.3.peg.1030"/>
<comment type="caution">
    <text evidence="2">The sequence shown here is derived from an EMBL/GenBank/DDBJ whole genome shotgun (WGS) entry which is preliminary data.</text>
</comment>
<keyword evidence="1" id="KW-0812">Transmembrane</keyword>
<protein>
    <submittedName>
        <fullName evidence="2">Uncharacterized protein</fullName>
    </submittedName>
</protein>
<reference evidence="4 5" key="1">
    <citation type="journal article" date="2015" name="Genome Announc.">
        <title>Expanding the biotechnology potential of lactobacilli through comparative genomics of 213 strains and associated genera.</title>
        <authorList>
            <person name="Sun Z."/>
            <person name="Harris H.M."/>
            <person name="McCann A."/>
            <person name="Guo C."/>
            <person name="Argimon S."/>
            <person name="Zhang W."/>
            <person name="Yang X."/>
            <person name="Jeffery I.B."/>
            <person name="Cooney J.C."/>
            <person name="Kagawa T.F."/>
            <person name="Liu W."/>
            <person name="Song Y."/>
            <person name="Salvetti E."/>
            <person name="Wrobel A."/>
            <person name="Rasinkangas P."/>
            <person name="Parkhill J."/>
            <person name="Rea M.C."/>
            <person name="O'Sullivan O."/>
            <person name="Ritari J."/>
            <person name="Douillard F.P."/>
            <person name="Paul Ross R."/>
            <person name="Yang R."/>
            <person name="Briner A.E."/>
            <person name="Felis G.E."/>
            <person name="de Vos W.M."/>
            <person name="Barrangou R."/>
            <person name="Klaenhammer T.R."/>
            <person name="Caufield P.W."/>
            <person name="Cui Y."/>
            <person name="Zhang H."/>
            <person name="O'Toole P.W."/>
        </authorList>
    </citation>
    <scope>NUCLEOTIDE SEQUENCE [LARGE SCALE GENOMIC DNA]</scope>
    <source>
        <strain evidence="2 5">ATCC BAA-66</strain>
        <strain evidence="3 4">DSM 13344</strain>
    </source>
</reference>
<evidence type="ECO:0000256" key="1">
    <source>
        <dbReference type="SAM" id="Phobius"/>
    </source>
</evidence>
<feature type="transmembrane region" description="Helical" evidence="1">
    <location>
        <begin position="47"/>
        <end position="64"/>
    </location>
</feature>
<dbReference type="Proteomes" id="UP000051645">
    <property type="component" value="Unassembled WGS sequence"/>
</dbReference>
<dbReference type="AlphaFoldDB" id="A0A0R2FVE5"/>
<evidence type="ECO:0000313" key="5">
    <source>
        <dbReference type="Proteomes" id="UP000051751"/>
    </source>
</evidence>
<keyword evidence="1" id="KW-1133">Transmembrane helix</keyword>
<gene>
    <name evidence="2" type="ORF">IV38_GL001026</name>
    <name evidence="3" type="ORF">IV40_GL000828</name>
</gene>
<evidence type="ECO:0000313" key="4">
    <source>
        <dbReference type="Proteomes" id="UP000051645"/>
    </source>
</evidence>
<organism evidence="2 5">
    <name type="scientific">Lactobacillus selangorensis</name>
    <dbReference type="NCBI Taxonomy" id="81857"/>
    <lineage>
        <taxon>Bacteria</taxon>
        <taxon>Bacillati</taxon>
        <taxon>Bacillota</taxon>
        <taxon>Bacilli</taxon>
        <taxon>Lactobacillales</taxon>
        <taxon>Lactobacillaceae</taxon>
        <taxon>Lactobacillus</taxon>
    </lineage>
</organism>
<dbReference type="EMBL" id="JQAZ01000002">
    <property type="protein sequence ID" value="KRN32770.1"/>
    <property type="molecule type" value="Genomic_DNA"/>
</dbReference>
<sequence length="67" mass="7616">MQQHGFLFSVCEWTLLLVFNYTTGVSGDLLLILMVPNLIITALYMKIHRVYGALLTILGVLMILENF</sequence>
<keyword evidence="4" id="KW-1185">Reference proteome</keyword>
<keyword evidence="1" id="KW-0472">Membrane</keyword>
<dbReference type="STRING" id="81857.IV38_GL001026"/>